<sequence>MAGIEDAGPPVLQPCPSCGLADQVAGVPAVYLAGRDSVRVTTPARFDEAEQTVTREVTTALSQALAPAPQRLTTSLGGCAGVLLVMVSVGTFLGGGLAGHWFSDGAGATDPRSTPFDPTPFDPTTVTSSPHQDFAFLGWISALAMVAAVALFVHTARRRSAHARLMAGQAAAERLWSQGWYCRRCGSVHFRAESGGRALSLQEFRAMVWQAGGYGHLVDRTPVAG</sequence>
<dbReference type="RefSeq" id="WP_345704255.1">
    <property type="nucleotide sequence ID" value="NZ_BAABKV010000001.1"/>
</dbReference>
<gene>
    <name evidence="2" type="ORF">ACFQMG_16755</name>
</gene>
<keyword evidence="3" id="KW-1185">Reference proteome</keyword>
<evidence type="ECO:0000256" key="1">
    <source>
        <dbReference type="SAM" id="Phobius"/>
    </source>
</evidence>
<name>A0ABW2G029_9ACTN</name>
<dbReference type="EMBL" id="JBHTAJ010000028">
    <property type="protein sequence ID" value="MFC7181210.1"/>
    <property type="molecule type" value="Genomic_DNA"/>
</dbReference>
<dbReference type="Proteomes" id="UP001596435">
    <property type="component" value="Unassembled WGS sequence"/>
</dbReference>
<evidence type="ECO:0000313" key="3">
    <source>
        <dbReference type="Proteomes" id="UP001596435"/>
    </source>
</evidence>
<keyword evidence="1" id="KW-0812">Transmembrane</keyword>
<feature type="transmembrane region" description="Helical" evidence="1">
    <location>
        <begin position="136"/>
        <end position="156"/>
    </location>
</feature>
<reference evidence="3" key="1">
    <citation type="journal article" date="2019" name="Int. J. Syst. Evol. Microbiol.">
        <title>The Global Catalogue of Microorganisms (GCM) 10K type strain sequencing project: providing services to taxonomists for standard genome sequencing and annotation.</title>
        <authorList>
            <consortium name="The Broad Institute Genomics Platform"/>
            <consortium name="The Broad Institute Genome Sequencing Center for Infectious Disease"/>
            <person name="Wu L."/>
            <person name="Ma J."/>
        </authorList>
    </citation>
    <scope>NUCLEOTIDE SEQUENCE [LARGE SCALE GENOMIC DNA]</scope>
    <source>
        <strain evidence="3">CGMCC 1.12859</strain>
    </source>
</reference>
<evidence type="ECO:0000313" key="2">
    <source>
        <dbReference type="EMBL" id="MFC7181210.1"/>
    </source>
</evidence>
<keyword evidence="1" id="KW-0472">Membrane</keyword>
<proteinExistence type="predicted"/>
<organism evidence="2 3">
    <name type="scientific">Kitasatospora paranensis</name>
    <dbReference type="NCBI Taxonomy" id="258053"/>
    <lineage>
        <taxon>Bacteria</taxon>
        <taxon>Bacillati</taxon>
        <taxon>Actinomycetota</taxon>
        <taxon>Actinomycetes</taxon>
        <taxon>Kitasatosporales</taxon>
        <taxon>Streptomycetaceae</taxon>
        <taxon>Kitasatospora</taxon>
    </lineage>
</organism>
<comment type="caution">
    <text evidence="2">The sequence shown here is derived from an EMBL/GenBank/DDBJ whole genome shotgun (WGS) entry which is preliminary data.</text>
</comment>
<protein>
    <submittedName>
        <fullName evidence="2">Uncharacterized protein</fullName>
    </submittedName>
</protein>
<keyword evidence="1" id="KW-1133">Transmembrane helix</keyword>
<accession>A0ABW2G029</accession>
<feature type="transmembrane region" description="Helical" evidence="1">
    <location>
        <begin position="80"/>
        <end position="102"/>
    </location>
</feature>